<dbReference type="STRING" id="661478.OP10G_4419"/>
<evidence type="ECO:0000256" key="1">
    <source>
        <dbReference type="SAM" id="Phobius"/>
    </source>
</evidence>
<proteinExistence type="predicted"/>
<dbReference type="AlphaFoldDB" id="A0A068NWP1"/>
<protein>
    <recommendedName>
        <fullName evidence="4">DUF1003 domain-containing protein</fullName>
    </recommendedName>
</protein>
<dbReference type="Proteomes" id="UP000027982">
    <property type="component" value="Chromosome"/>
</dbReference>
<name>A0A068NWP1_FIMGI</name>
<dbReference type="PANTHER" id="PTHR41386:SF1">
    <property type="entry name" value="MEMBRANE PROTEIN"/>
    <property type="match status" value="1"/>
</dbReference>
<dbReference type="EMBL" id="CP007139">
    <property type="protein sequence ID" value="AIE87787.1"/>
    <property type="molecule type" value="Genomic_DNA"/>
</dbReference>
<dbReference type="eggNOG" id="COG4420">
    <property type="taxonomic scope" value="Bacteria"/>
</dbReference>
<keyword evidence="1" id="KW-0812">Transmembrane</keyword>
<keyword evidence="1" id="KW-0472">Membrane</keyword>
<evidence type="ECO:0000313" key="2">
    <source>
        <dbReference type="EMBL" id="AIE87787.1"/>
    </source>
</evidence>
<reference evidence="2 3" key="1">
    <citation type="journal article" date="2014" name="PLoS ONE">
        <title>The first complete genome sequence of the class fimbriimonadia in the phylum armatimonadetes.</title>
        <authorList>
            <person name="Hu Z.Y."/>
            <person name="Wang Y.Z."/>
            <person name="Im W.T."/>
            <person name="Wang S.Y."/>
            <person name="Zhao G.P."/>
            <person name="Zheng H.J."/>
            <person name="Quan Z.X."/>
        </authorList>
    </citation>
    <scope>NUCLEOTIDE SEQUENCE [LARGE SCALE GENOMIC DNA]</scope>
    <source>
        <strain evidence="2">Gsoil 348</strain>
    </source>
</reference>
<dbReference type="KEGG" id="fgi:OP10G_4419"/>
<feature type="transmembrane region" description="Helical" evidence="1">
    <location>
        <begin position="65"/>
        <end position="84"/>
    </location>
</feature>
<dbReference type="PANTHER" id="PTHR41386">
    <property type="entry name" value="INTEGRAL MEMBRANE PROTEIN-RELATED"/>
    <property type="match status" value="1"/>
</dbReference>
<dbReference type="InterPro" id="IPR010406">
    <property type="entry name" value="DUF1003"/>
</dbReference>
<gene>
    <name evidence="2" type="ORF">OP10G_4419</name>
</gene>
<keyword evidence="3" id="KW-1185">Reference proteome</keyword>
<dbReference type="RefSeq" id="WP_025228331.1">
    <property type="nucleotide sequence ID" value="NZ_CP007139.1"/>
</dbReference>
<evidence type="ECO:0000313" key="3">
    <source>
        <dbReference type="Proteomes" id="UP000027982"/>
    </source>
</evidence>
<dbReference type="HOGENOM" id="CLU_103350_1_0_0"/>
<organism evidence="2 3">
    <name type="scientific">Fimbriimonas ginsengisoli Gsoil 348</name>
    <dbReference type="NCBI Taxonomy" id="661478"/>
    <lineage>
        <taxon>Bacteria</taxon>
        <taxon>Bacillati</taxon>
        <taxon>Armatimonadota</taxon>
        <taxon>Fimbriimonadia</taxon>
        <taxon>Fimbriimonadales</taxon>
        <taxon>Fimbriimonadaceae</taxon>
        <taxon>Fimbriimonas</taxon>
    </lineage>
</organism>
<evidence type="ECO:0008006" key="4">
    <source>
        <dbReference type="Google" id="ProtNLM"/>
    </source>
</evidence>
<accession>A0A068NWP1</accession>
<sequence>MRNRLSDEERQRIRDEMMECRNPRLADVIERNIGIIEVLRRESEANRTTQDRIADVITNWSGSMMFVYVHIVWFGIWLVLNLNFVPGLKAFDPFPFSFLTMVVSLEAIFLSTFVLVSQNKQGELSSQREALDLQINLLAEYEITRMLRLVDKMAEKMGIEDAYDEEIDQLTLPVAPDVVLQEIEARSRQV</sequence>
<dbReference type="Pfam" id="PF06210">
    <property type="entry name" value="DUF1003"/>
    <property type="match status" value="1"/>
</dbReference>
<keyword evidence="1" id="KW-1133">Transmembrane helix</keyword>
<feature type="transmembrane region" description="Helical" evidence="1">
    <location>
        <begin position="96"/>
        <end position="116"/>
    </location>
</feature>